<dbReference type="EMBL" id="UFQQ01000008">
    <property type="protein sequence ID" value="SSW90726.1"/>
    <property type="molecule type" value="Genomic_DNA"/>
</dbReference>
<evidence type="ECO:0000256" key="3">
    <source>
        <dbReference type="ARBA" id="ARBA00022553"/>
    </source>
</evidence>
<dbReference type="InterPro" id="IPR036890">
    <property type="entry name" value="HATPase_C_sf"/>
</dbReference>
<dbReference type="InterPro" id="IPR013656">
    <property type="entry name" value="PAS_4"/>
</dbReference>
<keyword evidence="6 10" id="KW-0418">Kinase</keyword>
<evidence type="ECO:0000259" key="8">
    <source>
        <dbReference type="SMART" id="SM00911"/>
    </source>
</evidence>
<gene>
    <name evidence="9" type="ORF">BJ125_10899</name>
    <name evidence="10" type="ORF">SAMN05892882_10899</name>
</gene>
<evidence type="ECO:0000256" key="5">
    <source>
        <dbReference type="ARBA" id="ARBA00022741"/>
    </source>
</evidence>
<dbReference type="Proteomes" id="UP000256343">
    <property type="component" value="Unassembled WGS sequence"/>
</dbReference>
<feature type="domain" description="Signal transduction histidine kinase HWE region" evidence="8">
    <location>
        <begin position="144"/>
        <end position="225"/>
    </location>
</feature>
<dbReference type="GO" id="GO:0005524">
    <property type="term" value="F:ATP binding"/>
    <property type="evidence" value="ECO:0007669"/>
    <property type="project" value="UniProtKB-KW"/>
</dbReference>
<evidence type="ECO:0000313" key="9">
    <source>
        <dbReference type="EMBL" id="RED36166.1"/>
    </source>
</evidence>
<dbReference type="Proteomes" id="UP000252631">
    <property type="component" value="Unassembled WGS sequence"/>
</dbReference>
<protein>
    <recommendedName>
        <fullName evidence="2">histidine kinase</fullName>
        <ecNumber evidence="2">2.7.13.3</ecNumber>
    </recommendedName>
</protein>
<evidence type="ECO:0000256" key="2">
    <source>
        <dbReference type="ARBA" id="ARBA00012438"/>
    </source>
</evidence>
<sequence length="334" mass="36357">MNMEDLYRLLRTSHVQAQGIVDTVADPMLVLDAGLCVQNASRAFFETFKVDRYETIGQPLFELGNGQWDIPELRRLLLEVIPKATAVINYQVDHDFPGLGRRTMLLTARTLVHPDNASHAMLLSIVDITERAKQDAAKDILLGEMRHRMKNLFGVIQSLAHRTAVEGRTAEQFRSDFLGRFAALMEAEDLAFSGQDGTALASLFDRILAPYRSDPAAIAIEPGPAVKLPPRVLISLSLVIHELATNAVKYGALSAGGGAVRVTWGLDPARGDLRITWVESGGPAVTPPQRAGYGTELIRSVVSYSLGGSVELDYRSEGLLADIVIPLSSSLPSE</sequence>
<proteinExistence type="predicted"/>
<dbReference type="Pfam" id="PF08448">
    <property type="entry name" value="PAS_4"/>
    <property type="match status" value="1"/>
</dbReference>
<keyword evidence="4" id="KW-0808">Transferase</keyword>
<dbReference type="InterPro" id="IPR011102">
    <property type="entry name" value="Sig_transdc_His_kinase_HWE"/>
</dbReference>
<dbReference type="OrthoDB" id="7297573at2"/>
<dbReference type="SMART" id="SM00911">
    <property type="entry name" value="HWE_HK"/>
    <property type="match status" value="1"/>
</dbReference>
<evidence type="ECO:0000313" key="11">
    <source>
        <dbReference type="Proteomes" id="UP000252631"/>
    </source>
</evidence>
<dbReference type="GO" id="GO:0004673">
    <property type="term" value="F:protein histidine kinase activity"/>
    <property type="evidence" value="ECO:0007669"/>
    <property type="project" value="UniProtKB-EC"/>
</dbReference>
<evidence type="ECO:0000313" key="10">
    <source>
        <dbReference type="EMBL" id="SSW90726.1"/>
    </source>
</evidence>
<keyword evidence="7" id="KW-0067">ATP-binding</keyword>
<dbReference type="InterPro" id="IPR035965">
    <property type="entry name" value="PAS-like_dom_sf"/>
</dbReference>
<evidence type="ECO:0000313" key="12">
    <source>
        <dbReference type="Proteomes" id="UP000256343"/>
    </source>
</evidence>
<name>A0A336JQS9_9BRAD</name>
<keyword evidence="3" id="KW-0597">Phosphoprotein</keyword>
<dbReference type="RefSeq" id="WP_114357795.1">
    <property type="nucleotide sequence ID" value="NZ_QRDT01000008.1"/>
</dbReference>
<reference evidence="9 12" key="2">
    <citation type="submission" date="2018-07" db="EMBL/GenBank/DDBJ databases">
        <title>Genomic Encyclopedia of Archaeal and Bacterial Type Strains, Phase II (KMG-II): from individual species to whole genera.</title>
        <authorList>
            <person name="Goeker M."/>
        </authorList>
    </citation>
    <scope>NUCLEOTIDE SEQUENCE [LARGE SCALE GENOMIC DNA]</scope>
    <source>
        <strain evidence="9 12">JA575</strain>
    </source>
</reference>
<dbReference type="AlphaFoldDB" id="A0A336JQS9"/>
<dbReference type="PANTHER" id="PTHR41523:SF8">
    <property type="entry name" value="ETHYLENE RESPONSE SENSOR PROTEIN"/>
    <property type="match status" value="1"/>
</dbReference>
<dbReference type="EC" id="2.7.13.3" evidence="2"/>
<dbReference type="Gene3D" id="3.30.450.20">
    <property type="entry name" value="PAS domain"/>
    <property type="match status" value="1"/>
</dbReference>
<organism evidence="10 11">
    <name type="scientific">Rhodopseudomonas pentothenatexigens</name>
    <dbReference type="NCBI Taxonomy" id="999699"/>
    <lineage>
        <taxon>Bacteria</taxon>
        <taxon>Pseudomonadati</taxon>
        <taxon>Pseudomonadota</taxon>
        <taxon>Alphaproteobacteria</taxon>
        <taxon>Hyphomicrobiales</taxon>
        <taxon>Nitrobacteraceae</taxon>
        <taxon>Rhodopseudomonas</taxon>
    </lineage>
</organism>
<dbReference type="EMBL" id="QRDT01000008">
    <property type="protein sequence ID" value="RED36166.1"/>
    <property type="molecule type" value="Genomic_DNA"/>
</dbReference>
<evidence type="ECO:0000256" key="6">
    <source>
        <dbReference type="ARBA" id="ARBA00022777"/>
    </source>
</evidence>
<evidence type="ECO:0000256" key="7">
    <source>
        <dbReference type="ARBA" id="ARBA00022840"/>
    </source>
</evidence>
<dbReference type="Gene3D" id="3.30.565.10">
    <property type="entry name" value="Histidine kinase-like ATPase, C-terminal domain"/>
    <property type="match status" value="1"/>
</dbReference>
<accession>A0A336JQS9</accession>
<comment type="catalytic activity">
    <reaction evidence="1">
        <text>ATP + protein L-histidine = ADP + protein N-phospho-L-histidine.</text>
        <dbReference type="EC" id="2.7.13.3"/>
    </reaction>
</comment>
<dbReference type="CDD" id="cd16936">
    <property type="entry name" value="HATPase_RsbW-like"/>
    <property type="match status" value="1"/>
</dbReference>
<keyword evidence="5" id="KW-0547">Nucleotide-binding</keyword>
<dbReference type="PANTHER" id="PTHR41523">
    <property type="entry name" value="TWO-COMPONENT SYSTEM SENSOR PROTEIN"/>
    <property type="match status" value="1"/>
</dbReference>
<dbReference type="Pfam" id="PF07536">
    <property type="entry name" value="HWE_HK"/>
    <property type="match status" value="1"/>
</dbReference>
<evidence type="ECO:0000256" key="4">
    <source>
        <dbReference type="ARBA" id="ARBA00022679"/>
    </source>
</evidence>
<keyword evidence="12" id="KW-1185">Reference proteome</keyword>
<dbReference type="SUPFAM" id="SSF55874">
    <property type="entry name" value="ATPase domain of HSP90 chaperone/DNA topoisomerase II/histidine kinase"/>
    <property type="match status" value="1"/>
</dbReference>
<reference evidence="10 11" key="1">
    <citation type="submission" date="2017-08" db="EMBL/GenBank/DDBJ databases">
        <authorList>
            <person name="de Groot N.N."/>
        </authorList>
    </citation>
    <scope>NUCLEOTIDE SEQUENCE [LARGE SCALE GENOMIC DNA]</scope>
    <source>
        <strain evidence="10 11">JA575</strain>
    </source>
</reference>
<evidence type="ECO:0000256" key="1">
    <source>
        <dbReference type="ARBA" id="ARBA00000085"/>
    </source>
</evidence>
<dbReference type="SUPFAM" id="SSF55785">
    <property type="entry name" value="PYP-like sensor domain (PAS domain)"/>
    <property type="match status" value="1"/>
</dbReference>